<dbReference type="InterPro" id="IPR036259">
    <property type="entry name" value="MFS_trans_sf"/>
</dbReference>
<keyword evidence="9" id="KW-1185">Reference proteome</keyword>
<evidence type="ECO:0000256" key="3">
    <source>
        <dbReference type="ARBA" id="ARBA00022692"/>
    </source>
</evidence>
<dbReference type="AlphaFoldDB" id="A0A6B0T4M6"/>
<dbReference type="Pfam" id="PF07690">
    <property type="entry name" value="MFS_1"/>
    <property type="match status" value="1"/>
</dbReference>
<dbReference type="Gene3D" id="1.20.1250.20">
    <property type="entry name" value="MFS general substrate transporter like domains"/>
    <property type="match status" value="1"/>
</dbReference>
<accession>A0A6B0T4M6</accession>
<evidence type="ECO:0000256" key="1">
    <source>
        <dbReference type="ARBA" id="ARBA00004651"/>
    </source>
</evidence>
<reference evidence="8 9" key="1">
    <citation type="submission" date="2019-12" db="EMBL/GenBank/DDBJ databases">
        <title>Isolation and characterization of three novel carbon monoxide-oxidizing members of Halobacteria from salione crusts and soils.</title>
        <authorList>
            <person name="Myers M.R."/>
            <person name="King G.M."/>
        </authorList>
    </citation>
    <scope>NUCLEOTIDE SEQUENCE [LARGE SCALE GENOMIC DNA]</scope>
    <source>
        <strain evidence="8 9">WSH3</strain>
    </source>
</reference>
<dbReference type="SUPFAM" id="SSF103473">
    <property type="entry name" value="MFS general substrate transporter"/>
    <property type="match status" value="1"/>
</dbReference>
<evidence type="ECO:0000313" key="8">
    <source>
        <dbReference type="EMBL" id="MXR50252.1"/>
    </source>
</evidence>
<feature type="transmembrane region" description="Helical" evidence="6">
    <location>
        <begin position="55"/>
        <end position="77"/>
    </location>
</feature>
<feature type="transmembrane region" description="Helical" evidence="6">
    <location>
        <begin position="259"/>
        <end position="278"/>
    </location>
</feature>
<dbReference type="GO" id="GO:0005886">
    <property type="term" value="C:plasma membrane"/>
    <property type="evidence" value="ECO:0007669"/>
    <property type="project" value="UniProtKB-SubCell"/>
</dbReference>
<dbReference type="OrthoDB" id="117970at2157"/>
<dbReference type="InterPro" id="IPR005829">
    <property type="entry name" value="Sugar_transporter_CS"/>
</dbReference>
<dbReference type="GO" id="GO:0022857">
    <property type="term" value="F:transmembrane transporter activity"/>
    <property type="evidence" value="ECO:0007669"/>
    <property type="project" value="InterPro"/>
</dbReference>
<evidence type="ECO:0000256" key="5">
    <source>
        <dbReference type="ARBA" id="ARBA00023136"/>
    </source>
</evidence>
<protein>
    <submittedName>
        <fullName evidence="8">MFS transporter</fullName>
    </submittedName>
</protein>
<dbReference type="InterPro" id="IPR050189">
    <property type="entry name" value="MFS_Efflux_Transporters"/>
</dbReference>
<evidence type="ECO:0000259" key="7">
    <source>
        <dbReference type="PROSITE" id="PS50850"/>
    </source>
</evidence>
<dbReference type="PANTHER" id="PTHR43124">
    <property type="entry name" value="PURINE EFFLUX PUMP PBUE"/>
    <property type="match status" value="1"/>
</dbReference>
<dbReference type="EMBL" id="WUUT01000001">
    <property type="protein sequence ID" value="MXR50252.1"/>
    <property type="molecule type" value="Genomic_DNA"/>
</dbReference>
<keyword evidence="2" id="KW-1003">Cell membrane</keyword>
<dbReference type="PANTHER" id="PTHR43124:SF3">
    <property type="entry name" value="CHLORAMPHENICOL EFFLUX PUMP RV0191"/>
    <property type="match status" value="1"/>
</dbReference>
<gene>
    <name evidence="8" type="ORF">GRX03_01325</name>
</gene>
<keyword evidence="3 6" id="KW-0812">Transmembrane</keyword>
<comment type="subcellular location">
    <subcellularLocation>
        <location evidence="1">Cell membrane</location>
        <topology evidence="1">Multi-pass membrane protein</topology>
    </subcellularLocation>
</comment>
<sequence>MSALDSLFGDDAAVLGETSFQLLLLANLLPPLGTALLSPVLDSLIEPFGTTAADIGLMMSFFTAPPILVIPLAGMLADRYGRKPVIVGSLLLFGAAGTAIALTTNFRVALALRLLQGAAFGGLTPVIITSIGDLYAGTREATAQGLRFTGSGLAQTVFPLFAGLIVTVAWQLPFLIYAMAFPVALLVAARFEEPGSPGTEPATDGGTDGRSYARELFGLVRKPRVLSLVLARGLPIVVWIAFLTYNSIIVVQIQGGTPGQAGLLVALGSLAYAAAASQAGRITALVDSRFVPLVAAHTALAVGFGVVLYAPGIATAAAGIVLSGAGFGTALSLYRSIVTGLAPQKLRAGIVSLAEANGRLIATLTPVLMGAAIGAAAPRVGFTTALRLSGIGAAVVGSGGGVVCLFVAKLSPQTAAERAAG</sequence>
<feature type="domain" description="Major facilitator superfamily (MFS) profile" evidence="7">
    <location>
        <begin position="19"/>
        <end position="415"/>
    </location>
</feature>
<dbReference type="PROSITE" id="PS50850">
    <property type="entry name" value="MFS"/>
    <property type="match status" value="1"/>
</dbReference>
<evidence type="ECO:0000256" key="4">
    <source>
        <dbReference type="ARBA" id="ARBA00022989"/>
    </source>
</evidence>
<feature type="transmembrane region" description="Helical" evidence="6">
    <location>
        <begin position="358"/>
        <end position="377"/>
    </location>
</feature>
<dbReference type="PROSITE" id="PS00216">
    <property type="entry name" value="SUGAR_TRANSPORT_1"/>
    <property type="match status" value="1"/>
</dbReference>
<dbReference type="RefSeq" id="WP_201289147.1">
    <property type="nucleotide sequence ID" value="NZ_WUUT01000001.1"/>
</dbReference>
<dbReference type="InterPro" id="IPR020846">
    <property type="entry name" value="MFS_dom"/>
</dbReference>
<proteinExistence type="predicted"/>
<evidence type="ECO:0000313" key="9">
    <source>
        <dbReference type="Proteomes" id="UP000466535"/>
    </source>
</evidence>
<keyword evidence="5 6" id="KW-0472">Membrane</keyword>
<feature type="transmembrane region" description="Helical" evidence="6">
    <location>
        <begin position="229"/>
        <end position="253"/>
    </location>
</feature>
<comment type="caution">
    <text evidence="8">The sequence shown here is derived from an EMBL/GenBank/DDBJ whole genome shotgun (WGS) entry which is preliminary data.</text>
</comment>
<keyword evidence="4 6" id="KW-1133">Transmembrane helix</keyword>
<organism evidence="8 9">
    <name type="scientific">Halovenus carboxidivorans</name>
    <dbReference type="NCBI Taxonomy" id="2692199"/>
    <lineage>
        <taxon>Archaea</taxon>
        <taxon>Methanobacteriati</taxon>
        <taxon>Methanobacteriota</taxon>
        <taxon>Stenosarchaea group</taxon>
        <taxon>Halobacteria</taxon>
        <taxon>Halobacteriales</taxon>
        <taxon>Haloarculaceae</taxon>
        <taxon>Halovenus</taxon>
    </lineage>
</organism>
<evidence type="ECO:0000256" key="2">
    <source>
        <dbReference type="ARBA" id="ARBA00022475"/>
    </source>
</evidence>
<feature type="transmembrane region" description="Helical" evidence="6">
    <location>
        <begin position="114"/>
        <end position="136"/>
    </location>
</feature>
<name>A0A6B0T4M6_9EURY</name>
<dbReference type="InterPro" id="IPR011701">
    <property type="entry name" value="MFS"/>
</dbReference>
<dbReference type="Proteomes" id="UP000466535">
    <property type="component" value="Unassembled WGS sequence"/>
</dbReference>
<evidence type="ECO:0000256" key="6">
    <source>
        <dbReference type="SAM" id="Phobius"/>
    </source>
</evidence>
<feature type="transmembrane region" description="Helical" evidence="6">
    <location>
        <begin position="389"/>
        <end position="408"/>
    </location>
</feature>
<feature type="transmembrane region" description="Helical" evidence="6">
    <location>
        <begin position="84"/>
        <end position="102"/>
    </location>
</feature>